<keyword evidence="2 5" id="KW-0812">Transmembrane</keyword>
<gene>
    <name evidence="7" type="ORF">PISL3812_04914</name>
</gene>
<feature type="transmembrane region" description="Helical" evidence="5">
    <location>
        <begin position="122"/>
        <end position="142"/>
    </location>
</feature>
<reference evidence="7 8" key="1">
    <citation type="submission" date="2015-04" db="EMBL/GenBank/DDBJ databases">
        <authorList>
            <person name="Syromyatnikov M.Y."/>
            <person name="Popov V.N."/>
        </authorList>
    </citation>
    <scope>NUCLEOTIDE SEQUENCE [LARGE SCALE GENOMIC DNA]</scope>
    <source>
        <strain evidence="7">WF-38-12</strain>
    </source>
</reference>
<keyword evidence="3 5" id="KW-1133">Transmembrane helix</keyword>
<dbReference type="InterPro" id="IPR011701">
    <property type="entry name" value="MFS"/>
</dbReference>
<comment type="subcellular location">
    <subcellularLocation>
        <location evidence="1">Membrane</location>
        <topology evidence="1">Multi-pass membrane protein</topology>
    </subcellularLocation>
</comment>
<dbReference type="InterPro" id="IPR020846">
    <property type="entry name" value="MFS_dom"/>
</dbReference>
<dbReference type="OrthoDB" id="10021397at2759"/>
<evidence type="ECO:0000256" key="3">
    <source>
        <dbReference type="ARBA" id="ARBA00022989"/>
    </source>
</evidence>
<keyword evidence="8" id="KW-1185">Reference proteome</keyword>
<feature type="transmembrane region" description="Helical" evidence="5">
    <location>
        <begin position="149"/>
        <end position="172"/>
    </location>
</feature>
<feature type="transmembrane region" description="Helical" evidence="5">
    <location>
        <begin position="254"/>
        <end position="273"/>
    </location>
</feature>
<dbReference type="Proteomes" id="UP000054383">
    <property type="component" value="Unassembled WGS sequence"/>
</dbReference>
<feature type="transmembrane region" description="Helical" evidence="5">
    <location>
        <begin position="223"/>
        <end position="242"/>
    </location>
</feature>
<name>A0A0U1LWW6_TALIS</name>
<feature type="transmembrane region" description="Helical" evidence="5">
    <location>
        <begin position="333"/>
        <end position="353"/>
    </location>
</feature>
<dbReference type="EMBL" id="CVMT01000004">
    <property type="protein sequence ID" value="CRG87893.1"/>
    <property type="molecule type" value="Genomic_DNA"/>
</dbReference>
<protein>
    <submittedName>
        <fullName evidence="7">Putative HC-toxin efflux carrier TOXA</fullName>
    </submittedName>
</protein>
<dbReference type="OMA" id="WPIYFQS"/>
<evidence type="ECO:0000256" key="2">
    <source>
        <dbReference type="ARBA" id="ARBA00022692"/>
    </source>
</evidence>
<evidence type="ECO:0000259" key="6">
    <source>
        <dbReference type="PROSITE" id="PS50850"/>
    </source>
</evidence>
<feature type="transmembrane region" description="Helical" evidence="5">
    <location>
        <begin position="421"/>
        <end position="444"/>
    </location>
</feature>
<dbReference type="Pfam" id="PF07690">
    <property type="entry name" value="MFS_1"/>
    <property type="match status" value="1"/>
</dbReference>
<dbReference type="InterPro" id="IPR036259">
    <property type="entry name" value="MFS_trans_sf"/>
</dbReference>
<dbReference type="GO" id="GO:0022857">
    <property type="term" value="F:transmembrane transporter activity"/>
    <property type="evidence" value="ECO:0007669"/>
    <property type="project" value="InterPro"/>
</dbReference>
<evidence type="ECO:0000256" key="5">
    <source>
        <dbReference type="SAM" id="Phobius"/>
    </source>
</evidence>
<dbReference type="Gene3D" id="1.20.1250.20">
    <property type="entry name" value="MFS general substrate transporter like domains"/>
    <property type="match status" value="2"/>
</dbReference>
<keyword evidence="4 5" id="KW-0472">Membrane</keyword>
<feature type="transmembrane region" description="Helical" evidence="5">
    <location>
        <begin position="294"/>
        <end position="313"/>
    </location>
</feature>
<feature type="transmembrane region" description="Helical" evidence="5">
    <location>
        <begin position="360"/>
        <end position="378"/>
    </location>
</feature>
<evidence type="ECO:0000256" key="1">
    <source>
        <dbReference type="ARBA" id="ARBA00004141"/>
    </source>
</evidence>
<evidence type="ECO:0000313" key="7">
    <source>
        <dbReference type="EMBL" id="CRG87893.1"/>
    </source>
</evidence>
<feature type="transmembrane region" description="Helical" evidence="5">
    <location>
        <begin position="92"/>
        <end position="110"/>
    </location>
</feature>
<dbReference type="AlphaFoldDB" id="A0A0U1LWW6"/>
<evidence type="ECO:0000313" key="8">
    <source>
        <dbReference type="Proteomes" id="UP000054383"/>
    </source>
</evidence>
<dbReference type="PANTHER" id="PTHR23501:SF198">
    <property type="entry name" value="AZOLE RESISTANCE PROTEIN 1-RELATED"/>
    <property type="match status" value="1"/>
</dbReference>
<evidence type="ECO:0000256" key="4">
    <source>
        <dbReference type="ARBA" id="ARBA00023136"/>
    </source>
</evidence>
<organism evidence="7 8">
    <name type="scientific">Talaromyces islandicus</name>
    <name type="common">Penicillium islandicum</name>
    <dbReference type="NCBI Taxonomy" id="28573"/>
    <lineage>
        <taxon>Eukaryota</taxon>
        <taxon>Fungi</taxon>
        <taxon>Dikarya</taxon>
        <taxon>Ascomycota</taxon>
        <taxon>Pezizomycotina</taxon>
        <taxon>Eurotiomycetes</taxon>
        <taxon>Eurotiomycetidae</taxon>
        <taxon>Eurotiales</taxon>
        <taxon>Trichocomaceae</taxon>
        <taxon>Talaromyces</taxon>
        <taxon>Talaromyces sect. Islandici</taxon>
    </lineage>
</organism>
<dbReference type="PROSITE" id="PS50850">
    <property type="entry name" value="MFS"/>
    <property type="match status" value="1"/>
</dbReference>
<dbReference type="CDD" id="cd17502">
    <property type="entry name" value="MFS_Azr1_MDR_like"/>
    <property type="match status" value="1"/>
</dbReference>
<dbReference type="PANTHER" id="PTHR23501">
    <property type="entry name" value="MAJOR FACILITATOR SUPERFAMILY"/>
    <property type="match status" value="1"/>
</dbReference>
<feature type="domain" description="Major facilitator superfamily (MFS) profile" evidence="6">
    <location>
        <begin position="27"/>
        <end position="495"/>
    </location>
</feature>
<feature type="transmembrane region" description="Helical" evidence="5">
    <location>
        <begin position="178"/>
        <end position="202"/>
    </location>
</feature>
<proteinExistence type="predicted"/>
<feature type="transmembrane region" description="Helical" evidence="5">
    <location>
        <begin position="384"/>
        <end position="401"/>
    </location>
</feature>
<accession>A0A0U1LWW6</accession>
<dbReference type="GO" id="GO:0005886">
    <property type="term" value="C:plasma membrane"/>
    <property type="evidence" value="ECO:0007669"/>
    <property type="project" value="TreeGrafter"/>
</dbReference>
<feature type="transmembrane region" description="Helical" evidence="5">
    <location>
        <begin position="496"/>
        <end position="516"/>
    </location>
</feature>
<dbReference type="SUPFAM" id="SSF103473">
    <property type="entry name" value="MFS general substrate transporter"/>
    <property type="match status" value="1"/>
</dbReference>
<sequence length="524" mass="55626">MGEKLDTTTETAVPECPSHKILEENKPSTARVSRILIVALDNYIISTALPQITSQFHGLELAGWYSSSYFLTLMAFQPAFGQLCSLFPVKTVLLASISIFEIGTVLSAAAPNSAVFLAGRLISGAAGGGLWCGSLTVMSLAAEPRKRHLYISIVTSMYGVASVAGPLLGGIFTDSPTLTWRFCFWINLPIGGLAFLIILLVLPAGKTAGPENKQPVLQRLASIDFVGIVLLSGIFICLLLSLQWGGTTYPWSDSIIWGCLIGVGLMAAVFVVLQLRLGDRAMIPPRIVSKRTSAAGCLFTVLITMGIVTHVYYLPFYFQSAVGISASESGDRLLAYLMVLLFTPMIAGSLVTLMGHYVPFMLLGCALFTIGAGLLTTLEPDSSPAAWIGFQVLAALGAGMCRQMAFTAVPLVLRPEDLPTATALVAFCNSVGSALALGIGQAVFNQFLSRELRENLPGIDVQSISHAGAAEVFRLVPAAELPALQLAFNVAISRTFILAVASGGLAFCTSVSMDWINVKKHGGH</sequence>